<keyword evidence="8" id="KW-0325">Glycoprotein</keyword>
<feature type="transmembrane region" description="Helical" evidence="11">
    <location>
        <begin position="75"/>
        <end position="92"/>
    </location>
</feature>
<evidence type="ECO:0000256" key="10">
    <source>
        <dbReference type="SAM" id="MobiDB-lite"/>
    </source>
</evidence>
<evidence type="ECO:0000256" key="11">
    <source>
        <dbReference type="SAM" id="Phobius"/>
    </source>
</evidence>
<comment type="subcellular location">
    <subcellularLocation>
        <location evidence="1">Endoplasmic reticulum membrane</location>
        <topology evidence="1">Multi-pass membrane protein</topology>
    </subcellularLocation>
</comment>
<evidence type="ECO:0000256" key="7">
    <source>
        <dbReference type="ARBA" id="ARBA00023136"/>
    </source>
</evidence>
<gene>
    <name evidence="13" type="primary">Lag1</name>
</gene>
<sequence>MSTSRPQFNRRRTSSVGKIDLGDTRVRSFSTSRTSHQRNASDSRVNELSNYSKTDLEIITKIKTGLVELSYRHTWALPALILLIVYTAYFTSGNYTESNFLHMFVSISYQIPGTNQYDKGIKDLAFVLFYMIFFTFFREFCMEVILRPLAPIVGVKKPSKIKRFMEQSYSVIYSGLSGPFGLYVMYGTDLWLFRTDTMYATYPDLTNDYLYKLFYLGQAAFWCQQSVILILQVEKPRKDFKELVLHHIVTILMIWLSYVFHFTKMGLAIYITMDVSDFFLAVSKNLNYLDSPLTMPWFILFVISWIYLRHYINLKILWSVLTEFRTVGDFKLNFATQQYKCWISLPIVFVLIGALQLLNMYWLFLILRILYRFIFGTGVVEDDRSDDESEDSEDVQLENDGEELSKNQSIQSPPEITIEFKSDQEKKSE</sequence>
<keyword evidence="5" id="KW-0256">Endoplasmic reticulum</keyword>
<proteinExistence type="inferred from homology"/>
<keyword evidence="7 9" id="KW-0472">Membrane</keyword>
<feature type="transmembrane region" description="Helical" evidence="11">
    <location>
        <begin position="171"/>
        <end position="193"/>
    </location>
</feature>
<name>E9M0F6_WICCI</name>
<dbReference type="PANTHER" id="PTHR12560">
    <property type="entry name" value="LONGEVITY ASSURANCE FACTOR 1 LAG1"/>
    <property type="match status" value="1"/>
</dbReference>
<evidence type="ECO:0000256" key="3">
    <source>
        <dbReference type="ARBA" id="ARBA00022679"/>
    </source>
</evidence>
<dbReference type="GO" id="GO:0046513">
    <property type="term" value="P:ceramide biosynthetic process"/>
    <property type="evidence" value="ECO:0007669"/>
    <property type="project" value="InterPro"/>
</dbReference>
<dbReference type="Pfam" id="PF03798">
    <property type="entry name" value="TRAM_LAG1_CLN8"/>
    <property type="match status" value="1"/>
</dbReference>
<dbReference type="AlphaFoldDB" id="E9M0F6"/>
<evidence type="ECO:0000256" key="1">
    <source>
        <dbReference type="ARBA" id="ARBA00004477"/>
    </source>
</evidence>
<evidence type="ECO:0000256" key="5">
    <source>
        <dbReference type="ARBA" id="ARBA00022824"/>
    </source>
</evidence>
<dbReference type="PANTHER" id="PTHR12560:SF11">
    <property type="entry name" value="CERAMIDE SYNTHASE LAC1-RELATED"/>
    <property type="match status" value="1"/>
</dbReference>
<dbReference type="PIRSF" id="PIRSF005225">
    <property type="entry name" value="LAG1_LAC1"/>
    <property type="match status" value="1"/>
</dbReference>
<evidence type="ECO:0000256" key="4">
    <source>
        <dbReference type="ARBA" id="ARBA00022692"/>
    </source>
</evidence>
<dbReference type="GO" id="GO:0005789">
    <property type="term" value="C:endoplasmic reticulum membrane"/>
    <property type="evidence" value="ECO:0007669"/>
    <property type="project" value="UniProtKB-SubCell"/>
</dbReference>
<evidence type="ECO:0000313" key="13">
    <source>
        <dbReference type="EMBL" id="ADW79428.1"/>
    </source>
</evidence>
<keyword evidence="3" id="KW-0808">Transferase</keyword>
<dbReference type="RefSeq" id="XP_011274120.1">
    <property type="nucleotide sequence ID" value="XM_011275818.1"/>
</dbReference>
<comment type="similarity">
    <text evidence="2">Belongs to the sphingosine N-acyltransferase family.</text>
</comment>
<organism evidence="13">
    <name type="scientific">Wickerhamomyces ciferrii</name>
    <name type="common">Yeast</name>
    <name type="synonym">Pichia ciferrii</name>
    <dbReference type="NCBI Taxonomy" id="1041607"/>
    <lineage>
        <taxon>Eukaryota</taxon>
        <taxon>Fungi</taxon>
        <taxon>Dikarya</taxon>
        <taxon>Ascomycota</taxon>
        <taxon>Saccharomycotina</taxon>
        <taxon>Saccharomycetes</taxon>
        <taxon>Phaffomycetales</taxon>
        <taxon>Wickerhamomycetaceae</taxon>
        <taxon>Wickerhamomyces</taxon>
    </lineage>
</organism>
<feature type="transmembrane region" description="Helical" evidence="11">
    <location>
        <begin position="127"/>
        <end position="150"/>
    </location>
</feature>
<accession>E9M0F6</accession>
<feature type="compositionally biased region" description="Basic and acidic residues" evidence="10">
    <location>
        <begin position="418"/>
        <end position="429"/>
    </location>
</feature>
<evidence type="ECO:0000256" key="9">
    <source>
        <dbReference type="PROSITE-ProRule" id="PRU00205"/>
    </source>
</evidence>
<dbReference type="PROSITE" id="PS50922">
    <property type="entry name" value="TLC"/>
    <property type="match status" value="1"/>
</dbReference>
<dbReference type="GeneID" id="23466336"/>
<dbReference type="InterPro" id="IPR006634">
    <property type="entry name" value="TLC-dom"/>
</dbReference>
<evidence type="ECO:0000256" key="8">
    <source>
        <dbReference type="ARBA" id="ARBA00023180"/>
    </source>
</evidence>
<dbReference type="OrthoDB" id="3053196at2759"/>
<dbReference type="SMART" id="SM00724">
    <property type="entry name" value="TLC"/>
    <property type="match status" value="1"/>
</dbReference>
<feature type="transmembrane region" description="Helical" evidence="11">
    <location>
        <begin position="342"/>
        <end position="364"/>
    </location>
</feature>
<feature type="region of interest" description="Disordered" evidence="10">
    <location>
        <begin position="382"/>
        <end position="429"/>
    </location>
</feature>
<keyword evidence="4 9" id="KW-0812">Transmembrane</keyword>
<feature type="compositionally biased region" description="Acidic residues" evidence="10">
    <location>
        <begin position="383"/>
        <end position="402"/>
    </location>
</feature>
<evidence type="ECO:0000259" key="12">
    <source>
        <dbReference type="PROSITE" id="PS50922"/>
    </source>
</evidence>
<evidence type="ECO:0000256" key="6">
    <source>
        <dbReference type="ARBA" id="ARBA00022989"/>
    </source>
</evidence>
<feature type="domain" description="TLC" evidence="12">
    <location>
        <begin position="159"/>
        <end position="375"/>
    </location>
</feature>
<protein>
    <submittedName>
        <fullName evidence="13">Ceramide synthase</fullName>
    </submittedName>
</protein>
<dbReference type="GO" id="GO:0050291">
    <property type="term" value="F:sphingosine N-acyltransferase activity"/>
    <property type="evidence" value="ECO:0007669"/>
    <property type="project" value="InterPro"/>
</dbReference>
<dbReference type="InterPro" id="IPR016439">
    <property type="entry name" value="Lag1/Lac1-like"/>
</dbReference>
<keyword evidence="6 11" id="KW-1133">Transmembrane helix</keyword>
<dbReference type="EMBL" id="HQ166119">
    <property type="protein sequence ID" value="ADW79428.1"/>
    <property type="molecule type" value="Genomic_DNA"/>
</dbReference>
<reference evidence="13" key="1">
    <citation type="submission" date="2010-08" db="EMBL/GenBank/DDBJ databases">
        <title>Metabolic engineering of the non-conventional yeast Pichia ciferrii for production of rare sphingoid bases.</title>
        <authorList>
            <person name="Schaffer S."/>
            <person name="Boergel D."/>
            <person name="Hueller T."/>
        </authorList>
    </citation>
    <scope>NUCLEOTIDE SEQUENCE</scope>
    <source>
        <strain evidence="13">NRRL Y-1031 F-60-10A</strain>
    </source>
</reference>
<feature type="transmembrane region" description="Helical" evidence="11">
    <location>
        <begin position="213"/>
        <end position="231"/>
    </location>
</feature>
<feature type="transmembrane region" description="Helical" evidence="11">
    <location>
        <begin position="295"/>
        <end position="312"/>
    </location>
</feature>
<evidence type="ECO:0000256" key="2">
    <source>
        <dbReference type="ARBA" id="ARBA00009808"/>
    </source>
</evidence>